<keyword evidence="2" id="KW-1185">Reference proteome</keyword>
<reference evidence="1" key="1">
    <citation type="submission" date="2021-05" db="EMBL/GenBank/DDBJ databases">
        <authorList>
            <person name="Alejandro-Iglesias T.M."/>
            <person name="Baez-Cruz V.A."/>
            <person name="Bragalone-Rodriguez T."/>
            <person name="Braun-Zayas A."/>
            <person name="Carattini-Rivera A.Z."/>
            <person name="Castello-Casta F.M."/>
            <person name="Delgado-Torres D.N."/>
            <person name="Lopez-Castro L."/>
            <person name="Rivera-Torres A.P."/>
            <person name="Rodriguez-Diaz E.A."/>
            <person name="Tejas-Delatorre P.J."/>
            <person name="Torres-Carro S.E."/>
            <person name="Tristani-Rodriguez M."/>
            <person name="Vazquez E."/>
            <person name="Tolsma S."/>
            <person name="Caruso S.M."/>
            <person name="Garlena R.A."/>
            <person name="Russell D.A."/>
            <person name="Pope W.H."/>
            <person name="Jacobs-Se D."/>
            <person name="Hatfull G.F."/>
        </authorList>
    </citation>
    <scope>NUCLEOTIDE SEQUENCE</scope>
</reference>
<evidence type="ECO:0000313" key="1">
    <source>
        <dbReference type="EMBL" id="QYC54603.1"/>
    </source>
</evidence>
<dbReference type="Proteomes" id="UP000826558">
    <property type="component" value="Segment"/>
</dbReference>
<accession>A0AC61N9P1</accession>
<name>A0AC61N9P1_9CAUD</name>
<gene>
    <name evidence="1" type="primary">45</name>
    <name evidence="1" type="ORF">SEA_AGUEYBANA_45</name>
</gene>
<sequence>MIRSDLDCFQLTTGQGLAHTVRMHSQQFEIAFVVEALDDPFDARITRAEDSLLGLSVANSGSLTTATSLVEGDDAVEAAITAARALDESGITVMRSYPDLVTRSDIAERLERSRQCVGLWIRGERMEANPFPSPASEVAGGVWLWRDVVDWARKSGIDTEGVEYPSLADHARIDLLLQQGVSRLTFSTYASAETLAFSSRSVSRGSDRPYQRSYDLDIAS</sequence>
<proteinExistence type="predicted"/>
<evidence type="ECO:0000313" key="2">
    <source>
        <dbReference type="Proteomes" id="UP000826558"/>
    </source>
</evidence>
<organism evidence="1 2">
    <name type="scientific">Gordonia phage Agueybana</name>
    <dbReference type="NCBI Taxonomy" id="2859634"/>
    <lineage>
        <taxon>Viruses</taxon>
        <taxon>Duplodnaviria</taxon>
        <taxon>Heunggongvirae</taxon>
        <taxon>Uroviricota</taxon>
        <taxon>Caudoviricetes</taxon>
        <taxon>Nymbaxtervirinae</taxon>
        <taxon>Nymphadoravirus</taxon>
        <taxon>Nymphadoravirus agueybana</taxon>
    </lineage>
</organism>
<dbReference type="EMBL" id="MZ274304">
    <property type="protein sequence ID" value="QYC54603.1"/>
    <property type="molecule type" value="Genomic_DNA"/>
</dbReference>
<protein>
    <submittedName>
        <fullName evidence="1">Helix-turn-helix DNA binding domain protein</fullName>
    </submittedName>
</protein>